<dbReference type="RefSeq" id="XP_066700101.1">
    <property type="nucleotide sequence ID" value="XM_066843989.1"/>
</dbReference>
<organism evidence="3 4">
    <name type="scientific">Apiospora aurea</name>
    <dbReference type="NCBI Taxonomy" id="335848"/>
    <lineage>
        <taxon>Eukaryota</taxon>
        <taxon>Fungi</taxon>
        <taxon>Dikarya</taxon>
        <taxon>Ascomycota</taxon>
        <taxon>Pezizomycotina</taxon>
        <taxon>Sordariomycetes</taxon>
        <taxon>Xylariomycetidae</taxon>
        <taxon>Amphisphaeriales</taxon>
        <taxon>Apiosporaceae</taxon>
        <taxon>Apiospora</taxon>
    </lineage>
</organism>
<dbReference type="Proteomes" id="UP001391051">
    <property type="component" value="Unassembled WGS sequence"/>
</dbReference>
<dbReference type="GeneID" id="92077051"/>
<feature type="chain" id="PRO_5047482423" evidence="2">
    <location>
        <begin position="19"/>
        <end position="111"/>
    </location>
</feature>
<accession>A0ABR1QDH8</accession>
<keyword evidence="2" id="KW-0732">Signal</keyword>
<dbReference type="EMBL" id="JAQQWE010000005">
    <property type="protein sequence ID" value="KAK7952039.1"/>
    <property type="molecule type" value="Genomic_DNA"/>
</dbReference>
<sequence>MQFFTFAATTLFAGLAMAAPAPEAEKSILTATVKFEGAADASYTRTVAVDGHSHDTYNSLSISHINVQAPNYVSCTAKGVDGSVTTVRGGETKDVGPPQTQTSITCSLTTA</sequence>
<name>A0ABR1QDH8_9PEZI</name>
<evidence type="ECO:0000256" key="2">
    <source>
        <dbReference type="SAM" id="SignalP"/>
    </source>
</evidence>
<feature type="signal peptide" evidence="2">
    <location>
        <begin position="1"/>
        <end position="18"/>
    </location>
</feature>
<feature type="region of interest" description="Disordered" evidence="1">
    <location>
        <begin position="88"/>
        <end position="111"/>
    </location>
</feature>
<keyword evidence="4" id="KW-1185">Reference proteome</keyword>
<proteinExistence type="predicted"/>
<evidence type="ECO:0000313" key="4">
    <source>
        <dbReference type="Proteomes" id="UP001391051"/>
    </source>
</evidence>
<comment type="caution">
    <text evidence="3">The sequence shown here is derived from an EMBL/GenBank/DDBJ whole genome shotgun (WGS) entry which is preliminary data.</text>
</comment>
<gene>
    <name evidence="3" type="ORF">PG986_007767</name>
</gene>
<feature type="compositionally biased region" description="Polar residues" evidence="1">
    <location>
        <begin position="98"/>
        <end position="111"/>
    </location>
</feature>
<evidence type="ECO:0000313" key="3">
    <source>
        <dbReference type="EMBL" id="KAK7952039.1"/>
    </source>
</evidence>
<protein>
    <submittedName>
        <fullName evidence="3">Uncharacterized protein</fullName>
    </submittedName>
</protein>
<evidence type="ECO:0000256" key="1">
    <source>
        <dbReference type="SAM" id="MobiDB-lite"/>
    </source>
</evidence>
<reference evidence="3 4" key="1">
    <citation type="submission" date="2023-01" db="EMBL/GenBank/DDBJ databases">
        <title>Analysis of 21 Apiospora genomes using comparative genomics revels a genus with tremendous synthesis potential of carbohydrate active enzymes and secondary metabolites.</title>
        <authorList>
            <person name="Sorensen T."/>
        </authorList>
    </citation>
    <scope>NUCLEOTIDE SEQUENCE [LARGE SCALE GENOMIC DNA]</scope>
    <source>
        <strain evidence="3 4">CBS 24483</strain>
    </source>
</reference>